<evidence type="ECO:0000313" key="4">
    <source>
        <dbReference type="Proteomes" id="UP000289152"/>
    </source>
</evidence>
<name>A0A4Q1BW94_TREME</name>
<gene>
    <name evidence="3" type="ORF">M231_00332</name>
</gene>
<dbReference type="GO" id="GO:0009277">
    <property type="term" value="C:fungal-type cell wall"/>
    <property type="evidence" value="ECO:0007669"/>
    <property type="project" value="TreeGrafter"/>
</dbReference>
<dbReference type="InterPro" id="IPR053183">
    <property type="entry name" value="ASL1"/>
</dbReference>
<feature type="compositionally biased region" description="Gly residues" evidence="1">
    <location>
        <begin position="55"/>
        <end position="65"/>
    </location>
</feature>
<dbReference type="AlphaFoldDB" id="A0A4Q1BW94"/>
<dbReference type="VEuPathDB" id="FungiDB:TREMEDRAFT_63516"/>
<dbReference type="InterPro" id="IPR017853">
    <property type="entry name" value="GH"/>
</dbReference>
<dbReference type="Gene3D" id="3.20.20.80">
    <property type="entry name" value="Glycosidases"/>
    <property type="match status" value="1"/>
</dbReference>
<evidence type="ECO:0000313" key="3">
    <source>
        <dbReference type="EMBL" id="RXK42342.1"/>
    </source>
</evidence>
<dbReference type="Pfam" id="PF11790">
    <property type="entry name" value="Glyco_hydro_cc"/>
    <property type="match status" value="1"/>
</dbReference>
<dbReference type="Proteomes" id="UP000289152">
    <property type="component" value="Unassembled WGS sequence"/>
</dbReference>
<dbReference type="PANTHER" id="PTHR34154:SF3">
    <property type="entry name" value="ALKALI-SENSITIVE LINKAGE PROTEIN 1"/>
    <property type="match status" value="1"/>
</dbReference>
<feature type="domain" description="Asl1-like glycosyl hydrolase catalytic" evidence="2">
    <location>
        <begin position="73"/>
        <end position="308"/>
    </location>
</feature>
<evidence type="ECO:0000259" key="2">
    <source>
        <dbReference type="Pfam" id="PF11790"/>
    </source>
</evidence>
<dbReference type="OrthoDB" id="5959761at2759"/>
<dbReference type="InterPro" id="IPR024655">
    <property type="entry name" value="Asl1_glyco_hydro_catalytic"/>
</dbReference>
<protein>
    <recommendedName>
        <fullName evidence="2">Asl1-like glycosyl hydrolase catalytic domain-containing protein</fullName>
    </recommendedName>
</protein>
<dbReference type="SUPFAM" id="SSF51445">
    <property type="entry name" value="(Trans)glycosidases"/>
    <property type="match status" value="1"/>
</dbReference>
<feature type="region of interest" description="Disordered" evidence="1">
    <location>
        <begin position="1"/>
        <end position="65"/>
    </location>
</feature>
<sequence length="311" mass="33919">MAKPFKRACKAHNTTNDNVENLVEKPASTSSSQSPVSSQPPKSANNNTTNNNNNNGGGGGGGGGDGDGMQVGLAYAGRGGSIAPWKSLPGSKLSWYYTWSATATSNDDGLEFIPMVWGEKSLAGLTDAEKKWPAGTKYVLSFNEPEIQPKSGGSDMSAQDGAKWHQQWVSSLSGKYQICSPAVTRGGKTWMQDWLKACDGKCQYDLVCFHYYGTDATDLIKYAKDFYQTFNKPMWLTEWACIDFSSANKQCSVEDSQNFMTTAIEWFRGEGSSMVQRWSWYGAMPEFSTAGFGLENSDKTPNGLGKTYVTL</sequence>
<dbReference type="EMBL" id="SDIL01000002">
    <property type="protein sequence ID" value="RXK42342.1"/>
    <property type="molecule type" value="Genomic_DNA"/>
</dbReference>
<dbReference type="InParanoid" id="A0A4Q1BW94"/>
<accession>A0A4Q1BW94</accession>
<keyword evidence="4" id="KW-1185">Reference proteome</keyword>
<evidence type="ECO:0000256" key="1">
    <source>
        <dbReference type="SAM" id="MobiDB-lite"/>
    </source>
</evidence>
<reference evidence="3 4" key="1">
    <citation type="submission" date="2016-06" db="EMBL/GenBank/DDBJ databases">
        <title>Evolution of pathogenesis and genome organization in the Tremellales.</title>
        <authorList>
            <person name="Cuomo C."/>
            <person name="Litvintseva A."/>
            <person name="Heitman J."/>
            <person name="Chen Y."/>
            <person name="Sun S."/>
            <person name="Springer D."/>
            <person name="Dromer F."/>
            <person name="Young S."/>
            <person name="Zeng Q."/>
            <person name="Chapman S."/>
            <person name="Gujja S."/>
            <person name="Saif S."/>
            <person name="Birren B."/>
        </authorList>
    </citation>
    <scope>NUCLEOTIDE SEQUENCE [LARGE SCALE GENOMIC DNA]</scope>
    <source>
        <strain evidence="3 4">ATCC 28783</strain>
    </source>
</reference>
<comment type="caution">
    <text evidence="3">The sequence shown here is derived from an EMBL/GenBank/DDBJ whole genome shotgun (WGS) entry which is preliminary data.</text>
</comment>
<organism evidence="3 4">
    <name type="scientific">Tremella mesenterica</name>
    <name type="common">Jelly fungus</name>
    <dbReference type="NCBI Taxonomy" id="5217"/>
    <lineage>
        <taxon>Eukaryota</taxon>
        <taxon>Fungi</taxon>
        <taxon>Dikarya</taxon>
        <taxon>Basidiomycota</taxon>
        <taxon>Agaricomycotina</taxon>
        <taxon>Tremellomycetes</taxon>
        <taxon>Tremellales</taxon>
        <taxon>Tremellaceae</taxon>
        <taxon>Tremella</taxon>
    </lineage>
</organism>
<dbReference type="GO" id="GO:0071966">
    <property type="term" value="P:fungal-type cell wall polysaccharide metabolic process"/>
    <property type="evidence" value="ECO:0007669"/>
    <property type="project" value="TreeGrafter"/>
</dbReference>
<proteinExistence type="predicted"/>
<feature type="compositionally biased region" description="Low complexity" evidence="1">
    <location>
        <begin position="25"/>
        <end position="54"/>
    </location>
</feature>
<feature type="compositionally biased region" description="Basic residues" evidence="1">
    <location>
        <begin position="1"/>
        <end position="10"/>
    </location>
</feature>
<dbReference type="PANTHER" id="PTHR34154">
    <property type="entry name" value="ALKALI-SENSITIVE LINKAGE PROTEIN 1"/>
    <property type="match status" value="1"/>
</dbReference>